<feature type="region of interest" description="Disordered" evidence="1">
    <location>
        <begin position="1"/>
        <end position="42"/>
    </location>
</feature>
<feature type="compositionally biased region" description="Polar residues" evidence="1">
    <location>
        <begin position="11"/>
        <end position="24"/>
    </location>
</feature>
<reference evidence="2" key="1">
    <citation type="submission" date="2019-03" db="EMBL/GenBank/DDBJ databases">
        <authorList>
            <person name="Mank J."/>
            <person name="Almeida P."/>
        </authorList>
    </citation>
    <scope>NUCLEOTIDE SEQUENCE</scope>
    <source>
        <strain evidence="2">78183</strain>
    </source>
</reference>
<gene>
    <name evidence="2" type="ORF">SVIM_LOCUS176241</name>
</gene>
<dbReference type="EMBL" id="CAADRP010001112">
    <property type="protein sequence ID" value="VFU35472.1"/>
    <property type="molecule type" value="Genomic_DNA"/>
</dbReference>
<dbReference type="AlphaFoldDB" id="A0A6N2L5M8"/>
<evidence type="ECO:0000313" key="2">
    <source>
        <dbReference type="EMBL" id="VFU35472.1"/>
    </source>
</evidence>
<proteinExistence type="predicted"/>
<feature type="compositionally biased region" description="Polar residues" evidence="1">
    <location>
        <begin position="33"/>
        <end position="42"/>
    </location>
</feature>
<evidence type="ECO:0000256" key="1">
    <source>
        <dbReference type="SAM" id="MobiDB-lite"/>
    </source>
</evidence>
<sequence>MAPALELPRSGESSALSPNTTPSPLSAKPFASASISSTLRLR</sequence>
<organism evidence="2">
    <name type="scientific">Salix viminalis</name>
    <name type="common">Common osier</name>
    <name type="synonym">Basket willow</name>
    <dbReference type="NCBI Taxonomy" id="40686"/>
    <lineage>
        <taxon>Eukaryota</taxon>
        <taxon>Viridiplantae</taxon>
        <taxon>Streptophyta</taxon>
        <taxon>Embryophyta</taxon>
        <taxon>Tracheophyta</taxon>
        <taxon>Spermatophyta</taxon>
        <taxon>Magnoliopsida</taxon>
        <taxon>eudicotyledons</taxon>
        <taxon>Gunneridae</taxon>
        <taxon>Pentapetalae</taxon>
        <taxon>rosids</taxon>
        <taxon>fabids</taxon>
        <taxon>Malpighiales</taxon>
        <taxon>Salicaceae</taxon>
        <taxon>Saliceae</taxon>
        <taxon>Salix</taxon>
    </lineage>
</organism>
<protein>
    <submittedName>
        <fullName evidence="2">Uncharacterized protein</fullName>
    </submittedName>
</protein>
<name>A0A6N2L5M8_SALVM</name>
<accession>A0A6N2L5M8</accession>